<sequence>MRYEIVTLVNGELFMFATFKKAEAENKYQEWCDLYGQENVSMEKN</sequence>
<reference evidence="1 2" key="1">
    <citation type="submission" date="2018-04" db="EMBL/GenBank/DDBJ databases">
        <authorList>
            <person name="Ji Y."/>
            <person name="Han W."/>
            <person name="Gu J."/>
        </authorList>
    </citation>
    <scope>NUCLEOTIDE SEQUENCE [LARGE SCALE GENOMIC DNA]</scope>
</reference>
<dbReference type="EMBL" id="MH159197">
    <property type="protein sequence ID" value="AXU40181.1"/>
    <property type="molecule type" value="Genomic_DNA"/>
</dbReference>
<evidence type="ECO:0000313" key="2">
    <source>
        <dbReference type="Proteomes" id="UP000272755"/>
    </source>
</evidence>
<proteinExistence type="predicted"/>
<evidence type="ECO:0000313" key="1">
    <source>
        <dbReference type="EMBL" id="AXU40181.1"/>
    </source>
</evidence>
<gene>
    <name evidence="1" type="ORF">VBSavMJYL01_179</name>
</gene>
<name>A0A3G1SVG6_9CAUD</name>
<dbReference type="Proteomes" id="UP000272755">
    <property type="component" value="Segment"/>
</dbReference>
<protein>
    <submittedName>
        <fullName evidence="1">Uncharacterized protein</fullName>
    </submittedName>
</protein>
<accession>A0A3G1SVG6</accession>
<organism evidence="1 2">
    <name type="scientific">Staphylococcus phage VB_SavM_JYL01</name>
    <dbReference type="NCBI Taxonomy" id="2305035"/>
    <lineage>
        <taxon>Viruses</taxon>
        <taxon>Duplodnaviria</taxon>
        <taxon>Heunggongvirae</taxon>
        <taxon>Uroviricota</taxon>
        <taxon>Caudoviricetes</taxon>
        <taxon>Herelleviridae</taxon>
        <taxon>Twortvirinae</taxon>
        <taxon>Kayvirus</taxon>
        <taxon>Kayvirus P108</taxon>
    </lineage>
</organism>